<organism evidence="2 3">
    <name type="scientific">Trichoplusia ni</name>
    <name type="common">Cabbage looper</name>
    <dbReference type="NCBI Taxonomy" id="7111"/>
    <lineage>
        <taxon>Eukaryota</taxon>
        <taxon>Metazoa</taxon>
        <taxon>Ecdysozoa</taxon>
        <taxon>Arthropoda</taxon>
        <taxon>Hexapoda</taxon>
        <taxon>Insecta</taxon>
        <taxon>Pterygota</taxon>
        <taxon>Neoptera</taxon>
        <taxon>Endopterygota</taxon>
        <taxon>Lepidoptera</taxon>
        <taxon>Glossata</taxon>
        <taxon>Ditrysia</taxon>
        <taxon>Noctuoidea</taxon>
        <taxon>Noctuidae</taxon>
        <taxon>Plusiinae</taxon>
        <taxon>Trichoplusia</taxon>
    </lineage>
</organism>
<evidence type="ECO:0000256" key="1">
    <source>
        <dbReference type="SAM" id="MobiDB-lite"/>
    </source>
</evidence>
<proteinExistence type="predicted"/>
<sequence>MRSARRSKFEKNPYVHRNIKKKKRNKSKGGGAFNWTDDLSGLFLEHINQVLRENKARRADCKGSWKIMPKDSCEVYKNRRKRFEDNRQKQADYAAYSTCDTDCPYAERKKASRRRTKKKIPTRRVIVRDKRKKRPRSESTASHSSSSTSTNTSVTEMDY</sequence>
<feature type="compositionally biased region" description="Low complexity" evidence="1">
    <location>
        <begin position="138"/>
        <end position="159"/>
    </location>
</feature>
<dbReference type="InParanoid" id="A0A7E5VBE6"/>
<reference evidence="3" key="1">
    <citation type="submission" date="2025-08" db="UniProtKB">
        <authorList>
            <consortium name="RefSeq"/>
        </authorList>
    </citation>
    <scope>IDENTIFICATION</scope>
</reference>
<gene>
    <name evidence="3" type="primary">LOC113492337</name>
</gene>
<name>A0A7E5VBE6_TRINI</name>
<dbReference type="RefSeq" id="XP_026725602.1">
    <property type="nucleotide sequence ID" value="XM_026869801.1"/>
</dbReference>
<feature type="region of interest" description="Disordered" evidence="1">
    <location>
        <begin position="1"/>
        <end position="33"/>
    </location>
</feature>
<dbReference type="Proteomes" id="UP000322000">
    <property type="component" value="Chromosome 3"/>
</dbReference>
<feature type="compositionally biased region" description="Basic residues" evidence="1">
    <location>
        <begin position="17"/>
        <end position="27"/>
    </location>
</feature>
<feature type="region of interest" description="Disordered" evidence="1">
    <location>
        <begin position="108"/>
        <end position="159"/>
    </location>
</feature>
<dbReference type="OrthoDB" id="7475823at2759"/>
<dbReference type="GeneID" id="113492337"/>
<evidence type="ECO:0000313" key="3">
    <source>
        <dbReference type="RefSeq" id="XP_026725602.1"/>
    </source>
</evidence>
<protein>
    <submittedName>
        <fullName evidence="3">Uncharacterized protein LOC113492337</fullName>
    </submittedName>
</protein>
<dbReference type="AlphaFoldDB" id="A0A7E5VBE6"/>
<keyword evidence="2" id="KW-1185">Reference proteome</keyword>
<feature type="compositionally biased region" description="Basic residues" evidence="1">
    <location>
        <begin position="110"/>
        <end position="122"/>
    </location>
</feature>
<accession>A0A7E5VBE6</accession>
<dbReference type="KEGG" id="tnl:113492337"/>
<evidence type="ECO:0000313" key="2">
    <source>
        <dbReference type="Proteomes" id="UP000322000"/>
    </source>
</evidence>